<keyword evidence="4" id="KW-1133">Transmembrane helix</keyword>
<keyword evidence="4" id="KW-0472">Membrane</keyword>
<feature type="transmembrane region" description="Helical" evidence="4">
    <location>
        <begin position="121"/>
        <end position="139"/>
    </location>
</feature>
<evidence type="ECO:0000313" key="6">
    <source>
        <dbReference type="Proteomes" id="UP000808146"/>
    </source>
</evidence>
<evidence type="ECO:0000256" key="1">
    <source>
        <dbReference type="ARBA" id="ARBA00022737"/>
    </source>
</evidence>
<dbReference type="InterPro" id="IPR011990">
    <property type="entry name" value="TPR-like_helical_dom_sf"/>
</dbReference>
<dbReference type="PANTHER" id="PTHR44227:SF3">
    <property type="entry name" value="PROTEIN O-MANNOSYL-TRANSFERASE TMTC4"/>
    <property type="match status" value="1"/>
</dbReference>
<keyword evidence="1" id="KW-0677">Repeat</keyword>
<evidence type="ECO:0000256" key="3">
    <source>
        <dbReference type="PROSITE-ProRule" id="PRU00339"/>
    </source>
</evidence>
<keyword evidence="2 3" id="KW-0802">TPR repeat</keyword>
<gene>
    <name evidence="5" type="ORF">IPN75_04535</name>
</gene>
<feature type="transmembrane region" description="Helical" evidence="4">
    <location>
        <begin position="93"/>
        <end position="114"/>
    </location>
</feature>
<dbReference type="EMBL" id="JADKBR010000003">
    <property type="protein sequence ID" value="MBK8889697.1"/>
    <property type="molecule type" value="Genomic_DNA"/>
</dbReference>
<feature type="transmembrane region" description="Helical" evidence="4">
    <location>
        <begin position="382"/>
        <end position="401"/>
    </location>
</feature>
<evidence type="ECO:0000256" key="4">
    <source>
        <dbReference type="SAM" id="Phobius"/>
    </source>
</evidence>
<name>A0A9D7QJS5_9RHOO</name>
<evidence type="ECO:0000256" key="2">
    <source>
        <dbReference type="ARBA" id="ARBA00022803"/>
    </source>
</evidence>
<dbReference type="GO" id="GO:0035269">
    <property type="term" value="P:protein O-linked glycosylation via mannose"/>
    <property type="evidence" value="ECO:0007669"/>
    <property type="project" value="TreeGrafter"/>
</dbReference>
<comment type="caution">
    <text evidence="5">The sequence shown here is derived from an EMBL/GenBank/DDBJ whole genome shotgun (WGS) entry which is preliminary data.</text>
</comment>
<feature type="transmembrane region" description="Helical" evidence="4">
    <location>
        <begin position="306"/>
        <end position="323"/>
    </location>
</feature>
<dbReference type="Gene3D" id="1.25.40.10">
    <property type="entry name" value="Tetratricopeptide repeat domain"/>
    <property type="match status" value="1"/>
</dbReference>
<dbReference type="Proteomes" id="UP000808146">
    <property type="component" value="Unassembled WGS sequence"/>
</dbReference>
<feature type="transmembrane region" description="Helical" evidence="4">
    <location>
        <begin position="177"/>
        <end position="196"/>
    </location>
</feature>
<feature type="transmembrane region" description="Helical" evidence="4">
    <location>
        <begin position="226"/>
        <end position="244"/>
    </location>
</feature>
<feature type="repeat" description="TPR" evidence="3">
    <location>
        <begin position="425"/>
        <end position="458"/>
    </location>
</feature>
<dbReference type="SUPFAM" id="SSF48452">
    <property type="entry name" value="TPR-like"/>
    <property type="match status" value="1"/>
</dbReference>
<protein>
    <submittedName>
        <fullName evidence="5">Tetratricopeptide repeat protein</fullName>
    </submittedName>
</protein>
<accession>A0A9D7QJS5</accession>
<dbReference type="InterPro" id="IPR052346">
    <property type="entry name" value="O-mannosyl-transferase_TMTC"/>
</dbReference>
<dbReference type="AlphaFoldDB" id="A0A9D7QJS5"/>
<proteinExistence type="predicted"/>
<dbReference type="InterPro" id="IPR019734">
    <property type="entry name" value="TPR_rpt"/>
</dbReference>
<feature type="transmembrane region" description="Helical" evidence="4">
    <location>
        <begin position="359"/>
        <end position="376"/>
    </location>
</feature>
<evidence type="ECO:0000313" key="5">
    <source>
        <dbReference type="EMBL" id="MBK8889697.1"/>
    </source>
</evidence>
<feature type="transmembrane region" description="Helical" evidence="4">
    <location>
        <begin position="329"/>
        <end position="352"/>
    </location>
</feature>
<organism evidence="5 6">
    <name type="scientific">Candidatus Dechloromonas phosphorivorans</name>
    <dbReference type="NCBI Taxonomy" id="2899244"/>
    <lineage>
        <taxon>Bacteria</taxon>
        <taxon>Pseudomonadati</taxon>
        <taxon>Pseudomonadota</taxon>
        <taxon>Betaproteobacteria</taxon>
        <taxon>Rhodocyclales</taxon>
        <taxon>Azonexaceae</taxon>
        <taxon>Dechloromonas</taxon>
    </lineage>
</organism>
<keyword evidence="4" id="KW-0812">Transmembrane</keyword>
<dbReference type="GO" id="GO:0030968">
    <property type="term" value="P:endoplasmic reticulum unfolded protein response"/>
    <property type="evidence" value="ECO:0007669"/>
    <property type="project" value="TreeGrafter"/>
</dbReference>
<dbReference type="PANTHER" id="PTHR44227">
    <property type="match status" value="1"/>
</dbReference>
<sequence>MTQSKIAIAALLALLGATVWVYLPGLAGSFIFDDFHNLDALGHYGGVTSWESARAFVFSGISGPTGRPLALATFLLNDQYWPSQAMSFKYTNLMIHLLVGLGVCWATLNLLRVLGYSETEAAWIAVLSAGFWLLHPYFVSTTLYVIQRMTQLATLFSIYGIAAYLHGRKLIRGRPAAGYAWMLGGLTVGGVLAVLSKENGALLPVMILAIEACIPQDKPVPRYFRLWKAVFLWVPTLVILGYLATQIDFSVNPWPNRPFNQVERLLTQPVIVVEYLYDLFVPKFEGRGLFQDGFEISRGILQPPRTLVSIVALLILATLAFIGRRKYPLLALPLLFFLAGHLLESTVIGLELYFEHRNYLPAAYLFMPLAAGIVWLPKRFSVGLAVAVALVLFGYLSFMTWQRATLWSGGYRLISYWALKNPDSARAQNGLAQIMVETGRADEALELLQRSVTRLPDSANLTTSLLMLKVADGSAEEKDFAWAGERLAMQSFDAQAVKGIYGLVDFVTYRDARESYVAFTQKLLLRMAENERYMRFPLFQRFLPFQQGRLFLHQGHPEEAYEKFLVAMRLYGSIDSAMEMVVQMASYGYADYSLKLLDEAEKLLAAQENKSLIRSREAYQSDIARIRHELQEDLTSDRAR</sequence>
<reference evidence="5" key="1">
    <citation type="submission" date="2020-10" db="EMBL/GenBank/DDBJ databases">
        <title>Connecting structure to function with the recovery of over 1000 high-quality activated sludge metagenome-assembled genomes encoding full-length rRNA genes using long-read sequencing.</title>
        <authorList>
            <person name="Singleton C.M."/>
            <person name="Petriglieri F."/>
            <person name="Kristensen J.M."/>
            <person name="Kirkegaard R.H."/>
            <person name="Michaelsen T.Y."/>
            <person name="Andersen M.H."/>
            <person name="Karst S.M."/>
            <person name="Dueholm M.S."/>
            <person name="Nielsen P.H."/>
            <person name="Albertsen M."/>
        </authorList>
    </citation>
    <scope>NUCLEOTIDE SEQUENCE</scope>
    <source>
        <strain evidence="5">OdNE_18-Q3-R46-58_BAT3C.305</strain>
    </source>
</reference>
<dbReference type="GO" id="GO:0000030">
    <property type="term" value="F:mannosyltransferase activity"/>
    <property type="evidence" value="ECO:0007669"/>
    <property type="project" value="TreeGrafter"/>
</dbReference>
<dbReference type="PROSITE" id="PS50005">
    <property type="entry name" value="TPR"/>
    <property type="match status" value="1"/>
</dbReference>